<dbReference type="RefSeq" id="WP_380861130.1">
    <property type="nucleotide sequence ID" value="NZ_JBHRXV010000010.1"/>
</dbReference>
<protein>
    <submittedName>
        <fullName evidence="2">Uncharacterized protein</fullName>
    </submittedName>
</protein>
<feature type="chain" id="PRO_5045141117" evidence="1">
    <location>
        <begin position="22"/>
        <end position="131"/>
    </location>
</feature>
<name>A0ABV7XCR6_9SPHN</name>
<evidence type="ECO:0000313" key="3">
    <source>
        <dbReference type="Proteomes" id="UP001595615"/>
    </source>
</evidence>
<organism evidence="2 3">
    <name type="scientific">Sphingoaurantiacus capsulatus</name>
    <dbReference type="NCBI Taxonomy" id="1771310"/>
    <lineage>
        <taxon>Bacteria</taxon>
        <taxon>Pseudomonadati</taxon>
        <taxon>Pseudomonadota</taxon>
        <taxon>Alphaproteobacteria</taxon>
        <taxon>Sphingomonadales</taxon>
        <taxon>Sphingosinicellaceae</taxon>
        <taxon>Sphingoaurantiacus</taxon>
    </lineage>
</organism>
<reference evidence="3" key="1">
    <citation type="journal article" date="2019" name="Int. J. Syst. Evol. Microbiol.">
        <title>The Global Catalogue of Microorganisms (GCM) 10K type strain sequencing project: providing services to taxonomists for standard genome sequencing and annotation.</title>
        <authorList>
            <consortium name="The Broad Institute Genomics Platform"/>
            <consortium name="The Broad Institute Genome Sequencing Center for Infectious Disease"/>
            <person name="Wu L."/>
            <person name="Ma J."/>
        </authorList>
    </citation>
    <scope>NUCLEOTIDE SEQUENCE [LARGE SCALE GENOMIC DNA]</scope>
    <source>
        <strain evidence="3">KCTC 42644</strain>
    </source>
</reference>
<evidence type="ECO:0000256" key="1">
    <source>
        <dbReference type="SAM" id="SignalP"/>
    </source>
</evidence>
<evidence type="ECO:0000313" key="2">
    <source>
        <dbReference type="EMBL" id="MFC3713049.1"/>
    </source>
</evidence>
<keyword evidence="1" id="KW-0732">Signal</keyword>
<proteinExistence type="predicted"/>
<comment type="caution">
    <text evidence="2">The sequence shown here is derived from an EMBL/GenBank/DDBJ whole genome shotgun (WGS) entry which is preliminary data.</text>
</comment>
<dbReference type="Proteomes" id="UP001595615">
    <property type="component" value="Unassembled WGS sequence"/>
</dbReference>
<dbReference type="EMBL" id="JBHRXV010000010">
    <property type="protein sequence ID" value="MFC3713049.1"/>
    <property type="molecule type" value="Genomic_DNA"/>
</dbReference>
<feature type="signal peptide" evidence="1">
    <location>
        <begin position="1"/>
        <end position="21"/>
    </location>
</feature>
<keyword evidence="3" id="KW-1185">Reference proteome</keyword>
<gene>
    <name evidence="2" type="ORF">ACFOMD_10725</name>
</gene>
<accession>A0ABV7XCR6</accession>
<sequence>MRFALPALAGAALLALAPVNAAPEPAAAQMAKALEGRTAGEPVKCLNLRDIRSTQIIKGTAILYETNGGVIYVNTPRGGAQSLDKWDVLVTNTHSSQLCSIDVVRLYDTSSRIQTGFVNLGEFVPYRKAKS</sequence>